<proteinExistence type="inferred from homology"/>
<protein>
    <submittedName>
        <fullName evidence="6">Transcriptional regulator</fullName>
    </submittedName>
</protein>
<dbReference type="Pfam" id="PF03466">
    <property type="entry name" value="LysR_substrate"/>
    <property type="match status" value="1"/>
</dbReference>
<dbReference type="AlphaFoldDB" id="A0A916T780"/>
<sequence length="307" mass="31678">MCGGRLTHVALPTHVTDLISYELLLAVAELGSIGRAGHVHGMSQPAASARLRTLERRVGVPLLNRGQAGATLTASGELVAGWAQRVITDAAELAANLETLRDDRDSHLRIAASLTVAEYLVPAWLIRLRAEHPSIAPALSSGNSADVAESVLTGGADLGFIEGPVVPSGLDSRPVARDELVVVVAPGHGWAGRTITADELAATPLVTREAGSGTRLALERALAPTTPAPPVLEVSSTTAIKAAVAGGLAPAVLSSLSVSAELEAGTLTRVVTRGLDLHRSLRAVWPTGRDLRGPASDLLRIALDPTS</sequence>
<dbReference type="InterPro" id="IPR005119">
    <property type="entry name" value="LysR_subst-bd"/>
</dbReference>
<dbReference type="PANTHER" id="PTHR30126:SF39">
    <property type="entry name" value="HTH-TYPE TRANSCRIPTIONAL REGULATOR CYSL"/>
    <property type="match status" value="1"/>
</dbReference>
<reference evidence="6" key="1">
    <citation type="journal article" date="2014" name="Int. J. Syst. Evol. Microbiol.">
        <title>Complete genome sequence of Corynebacterium casei LMG S-19264T (=DSM 44701T), isolated from a smear-ripened cheese.</title>
        <authorList>
            <consortium name="US DOE Joint Genome Institute (JGI-PGF)"/>
            <person name="Walter F."/>
            <person name="Albersmeier A."/>
            <person name="Kalinowski J."/>
            <person name="Ruckert C."/>
        </authorList>
    </citation>
    <scope>NUCLEOTIDE SEQUENCE</scope>
    <source>
        <strain evidence="6">CGMCC 1.12827</strain>
    </source>
</reference>
<accession>A0A916T780</accession>
<dbReference type="InterPro" id="IPR036388">
    <property type="entry name" value="WH-like_DNA-bd_sf"/>
</dbReference>
<keyword evidence="7" id="KW-1185">Reference proteome</keyword>
<dbReference type="Pfam" id="PF00126">
    <property type="entry name" value="HTH_1"/>
    <property type="match status" value="1"/>
</dbReference>
<dbReference type="PROSITE" id="PS50931">
    <property type="entry name" value="HTH_LYSR"/>
    <property type="match status" value="1"/>
</dbReference>
<dbReference type="SUPFAM" id="SSF53850">
    <property type="entry name" value="Periplasmic binding protein-like II"/>
    <property type="match status" value="1"/>
</dbReference>
<name>A0A916T780_9ACTN</name>
<gene>
    <name evidence="6" type="ORF">GCM10011489_20080</name>
</gene>
<dbReference type="SUPFAM" id="SSF46785">
    <property type="entry name" value="Winged helix' DNA-binding domain"/>
    <property type="match status" value="1"/>
</dbReference>
<dbReference type="PANTHER" id="PTHR30126">
    <property type="entry name" value="HTH-TYPE TRANSCRIPTIONAL REGULATOR"/>
    <property type="match status" value="1"/>
</dbReference>
<dbReference type="GO" id="GO:0003700">
    <property type="term" value="F:DNA-binding transcription factor activity"/>
    <property type="evidence" value="ECO:0007669"/>
    <property type="project" value="InterPro"/>
</dbReference>
<evidence type="ECO:0000313" key="6">
    <source>
        <dbReference type="EMBL" id="GGB31845.1"/>
    </source>
</evidence>
<keyword evidence="4" id="KW-0804">Transcription</keyword>
<keyword evidence="2" id="KW-0805">Transcription regulation</keyword>
<feature type="domain" description="HTH lysR-type" evidence="5">
    <location>
        <begin position="22"/>
        <end position="73"/>
    </location>
</feature>
<comment type="caution">
    <text evidence="6">The sequence shown here is derived from an EMBL/GenBank/DDBJ whole genome shotgun (WGS) entry which is preliminary data.</text>
</comment>
<evidence type="ECO:0000313" key="7">
    <source>
        <dbReference type="Proteomes" id="UP000621454"/>
    </source>
</evidence>
<dbReference type="GO" id="GO:0000976">
    <property type="term" value="F:transcription cis-regulatory region binding"/>
    <property type="evidence" value="ECO:0007669"/>
    <property type="project" value="TreeGrafter"/>
</dbReference>
<keyword evidence="3" id="KW-0238">DNA-binding</keyword>
<reference evidence="6" key="2">
    <citation type="submission" date="2020-09" db="EMBL/GenBank/DDBJ databases">
        <authorList>
            <person name="Sun Q."/>
            <person name="Zhou Y."/>
        </authorList>
    </citation>
    <scope>NUCLEOTIDE SEQUENCE</scope>
    <source>
        <strain evidence="6">CGMCC 1.12827</strain>
    </source>
</reference>
<evidence type="ECO:0000256" key="2">
    <source>
        <dbReference type="ARBA" id="ARBA00023015"/>
    </source>
</evidence>
<dbReference type="Gene3D" id="1.10.10.10">
    <property type="entry name" value="Winged helix-like DNA-binding domain superfamily/Winged helix DNA-binding domain"/>
    <property type="match status" value="1"/>
</dbReference>
<comment type="similarity">
    <text evidence="1">Belongs to the LysR transcriptional regulatory family.</text>
</comment>
<organism evidence="6 7">
    <name type="scientific">Gordonia jinhuaensis</name>
    <dbReference type="NCBI Taxonomy" id="1517702"/>
    <lineage>
        <taxon>Bacteria</taxon>
        <taxon>Bacillati</taxon>
        <taxon>Actinomycetota</taxon>
        <taxon>Actinomycetes</taxon>
        <taxon>Mycobacteriales</taxon>
        <taxon>Gordoniaceae</taxon>
        <taxon>Gordonia</taxon>
    </lineage>
</organism>
<dbReference type="CDD" id="cd08420">
    <property type="entry name" value="PBP2_CysL_like"/>
    <property type="match status" value="1"/>
</dbReference>
<evidence type="ECO:0000256" key="4">
    <source>
        <dbReference type="ARBA" id="ARBA00023163"/>
    </source>
</evidence>
<evidence type="ECO:0000256" key="3">
    <source>
        <dbReference type="ARBA" id="ARBA00023125"/>
    </source>
</evidence>
<dbReference type="Gene3D" id="3.40.190.10">
    <property type="entry name" value="Periplasmic binding protein-like II"/>
    <property type="match status" value="2"/>
</dbReference>
<dbReference type="Proteomes" id="UP000621454">
    <property type="component" value="Unassembled WGS sequence"/>
</dbReference>
<dbReference type="InterPro" id="IPR000847">
    <property type="entry name" value="LysR_HTH_N"/>
</dbReference>
<evidence type="ECO:0000259" key="5">
    <source>
        <dbReference type="PROSITE" id="PS50931"/>
    </source>
</evidence>
<evidence type="ECO:0000256" key="1">
    <source>
        <dbReference type="ARBA" id="ARBA00009437"/>
    </source>
</evidence>
<dbReference type="EMBL" id="BMGC01000011">
    <property type="protein sequence ID" value="GGB31845.1"/>
    <property type="molecule type" value="Genomic_DNA"/>
</dbReference>
<dbReference type="InterPro" id="IPR036390">
    <property type="entry name" value="WH_DNA-bd_sf"/>
</dbReference>